<gene>
    <name evidence="1" type="ORF">SAMN02745180_00528</name>
</gene>
<evidence type="ECO:0000313" key="1">
    <source>
        <dbReference type="EMBL" id="SHH58064.1"/>
    </source>
</evidence>
<dbReference type="RefSeq" id="WP_268801876.1">
    <property type="nucleotide sequence ID" value="NZ_FQXR01000003.1"/>
</dbReference>
<keyword evidence="2" id="KW-1185">Reference proteome</keyword>
<protein>
    <submittedName>
        <fullName evidence="1">Uncharacterized protein</fullName>
    </submittedName>
</protein>
<dbReference type="Proteomes" id="UP000184389">
    <property type="component" value="Unassembled WGS sequence"/>
</dbReference>
<evidence type="ECO:0000313" key="2">
    <source>
        <dbReference type="Proteomes" id="UP000184389"/>
    </source>
</evidence>
<proteinExistence type="predicted"/>
<dbReference type="STRING" id="1123281.SAMN02745180_00528"/>
<dbReference type="EMBL" id="FQXR01000003">
    <property type="protein sequence ID" value="SHH58064.1"/>
    <property type="molecule type" value="Genomic_DNA"/>
</dbReference>
<accession>A0A1M5U518</accession>
<sequence>MSSNTKIVVEEKFQSQDKKQRATKFNEIFIKIMKKKELEKVI</sequence>
<name>A0A1M5U518_9FIRM</name>
<reference evidence="1 2" key="1">
    <citation type="submission" date="2016-11" db="EMBL/GenBank/DDBJ databases">
        <authorList>
            <person name="Jaros S."/>
            <person name="Januszkiewicz K."/>
            <person name="Wedrychowicz H."/>
        </authorList>
    </citation>
    <scope>NUCLEOTIDE SEQUENCE [LARGE SCALE GENOMIC DNA]</scope>
    <source>
        <strain evidence="1 2">DSM 13106</strain>
    </source>
</reference>
<dbReference type="AlphaFoldDB" id="A0A1M5U518"/>
<organism evidence="1 2">
    <name type="scientific">Sporanaerobacter acetigenes DSM 13106</name>
    <dbReference type="NCBI Taxonomy" id="1123281"/>
    <lineage>
        <taxon>Bacteria</taxon>
        <taxon>Bacillati</taxon>
        <taxon>Bacillota</taxon>
        <taxon>Tissierellia</taxon>
        <taxon>Tissierellales</taxon>
        <taxon>Sporanaerobacteraceae</taxon>
        <taxon>Sporanaerobacter</taxon>
    </lineage>
</organism>